<comment type="caution">
    <text evidence="2">The sequence shown here is derived from an EMBL/GenBank/DDBJ whole genome shotgun (WGS) entry which is preliminary data.</text>
</comment>
<keyword evidence="1" id="KW-1133">Transmembrane helix</keyword>
<organism evidence="2 3">
    <name type="scientific">Paraburkholderia hospita</name>
    <dbReference type="NCBI Taxonomy" id="169430"/>
    <lineage>
        <taxon>Bacteria</taxon>
        <taxon>Pseudomonadati</taxon>
        <taxon>Pseudomonadota</taxon>
        <taxon>Betaproteobacteria</taxon>
        <taxon>Burkholderiales</taxon>
        <taxon>Burkholderiaceae</taxon>
        <taxon>Paraburkholderia</taxon>
    </lineage>
</organism>
<keyword evidence="1" id="KW-0472">Membrane</keyword>
<dbReference type="RefSeq" id="WP_007582518.1">
    <property type="nucleotide sequence ID" value="NZ_AKAU01000087.1"/>
</dbReference>
<accession>A0ABN0FMS2</accession>
<keyword evidence="3" id="KW-1185">Reference proteome</keyword>
<protein>
    <submittedName>
        <fullName evidence="2">Uncharacterized protein</fullName>
    </submittedName>
</protein>
<dbReference type="Proteomes" id="UP000004980">
    <property type="component" value="Unassembled WGS sequence"/>
</dbReference>
<feature type="transmembrane region" description="Helical" evidence="1">
    <location>
        <begin position="57"/>
        <end position="77"/>
    </location>
</feature>
<evidence type="ECO:0000313" key="3">
    <source>
        <dbReference type="Proteomes" id="UP000004980"/>
    </source>
</evidence>
<gene>
    <name evidence="2" type="ORF">WQE_16009</name>
</gene>
<reference evidence="2 3" key="1">
    <citation type="journal article" date="2012" name="J. Bacteriol.">
        <title>Draft Genome Sequence of the Soil Bacterium Burkholderia terrae Strain BS001, Which Interacts with Fungal Surface Structures.</title>
        <authorList>
            <person name="Nazir R."/>
            <person name="Hansen M.A."/>
            <person name="Sorensen S."/>
            <person name="van Elsas J.D."/>
        </authorList>
    </citation>
    <scope>NUCLEOTIDE SEQUENCE [LARGE SCALE GENOMIC DNA]</scope>
    <source>
        <strain evidence="2 3">BS001</strain>
    </source>
</reference>
<sequence length="155" mass="16297">MTQQKPSTPVGKLFLRCAASAAFGAAVSYTANHLSTPVLAPLAQWLLHRREFASPHIGIWLFAALVMTALLFAASVATEKRRDAFLDALAARGQRLTWWLLGGAAKAVCFLSGALAGFGGKGWLAGLLMLVMYGVVIGAVHGLVVAAQAPARPRS</sequence>
<name>A0ABN0FMS2_9BURK</name>
<dbReference type="EMBL" id="AKAU01000087">
    <property type="protein sequence ID" value="EIN00044.1"/>
    <property type="molecule type" value="Genomic_DNA"/>
</dbReference>
<evidence type="ECO:0000256" key="1">
    <source>
        <dbReference type="SAM" id="Phobius"/>
    </source>
</evidence>
<keyword evidence="1" id="KW-0812">Transmembrane</keyword>
<feature type="transmembrane region" description="Helical" evidence="1">
    <location>
        <begin position="98"/>
        <end position="118"/>
    </location>
</feature>
<proteinExistence type="predicted"/>
<evidence type="ECO:0000313" key="2">
    <source>
        <dbReference type="EMBL" id="EIN00044.1"/>
    </source>
</evidence>
<feature type="transmembrane region" description="Helical" evidence="1">
    <location>
        <begin position="13"/>
        <end position="31"/>
    </location>
</feature>
<feature type="transmembrane region" description="Helical" evidence="1">
    <location>
        <begin position="124"/>
        <end position="147"/>
    </location>
</feature>